<feature type="compositionally biased region" description="Low complexity" evidence="1">
    <location>
        <begin position="693"/>
        <end position="703"/>
    </location>
</feature>
<feature type="compositionally biased region" description="Basic and acidic residues" evidence="1">
    <location>
        <begin position="572"/>
        <end position="597"/>
    </location>
</feature>
<dbReference type="PANTHER" id="PTHR13944:SF18">
    <property type="entry name" value="A-KINASE ANCHOR PROTEIN 13"/>
    <property type="match status" value="1"/>
</dbReference>
<feature type="compositionally biased region" description="Acidic residues" evidence="1">
    <location>
        <begin position="551"/>
        <end position="570"/>
    </location>
</feature>
<evidence type="ECO:0000313" key="3">
    <source>
        <dbReference type="Proteomes" id="UP000593565"/>
    </source>
</evidence>
<feature type="region of interest" description="Disordered" evidence="1">
    <location>
        <begin position="747"/>
        <end position="799"/>
    </location>
</feature>
<protein>
    <recommendedName>
        <fullName evidence="4">A-kinase anchor protein 13</fullName>
    </recommendedName>
</protein>
<feature type="compositionally biased region" description="Acidic residues" evidence="1">
    <location>
        <begin position="489"/>
        <end position="502"/>
    </location>
</feature>
<dbReference type="Gene3D" id="1.25.40.20">
    <property type="entry name" value="Ankyrin repeat-containing domain"/>
    <property type="match status" value="1"/>
</dbReference>
<reference evidence="2 3" key="1">
    <citation type="submission" date="2020-02" db="EMBL/GenBank/DDBJ databases">
        <title>A chromosome-scale genome assembly of the black bullhead catfish (Ameiurus melas).</title>
        <authorList>
            <person name="Wen M."/>
            <person name="Zham M."/>
            <person name="Cabau C."/>
            <person name="Klopp C."/>
            <person name="Donnadieu C."/>
            <person name="Roques C."/>
            <person name="Bouchez O."/>
            <person name="Lampietro C."/>
            <person name="Jouanno E."/>
            <person name="Herpin A."/>
            <person name="Louis A."/>
            <person name="Berthelot C."/>
            <person name="Parey E."/>
            <person name="Roest-Crollius H."/>
            <person name="Braasch I."/>
            <person name="Postlethwait J."/>
            <person name="Robinson-Rechavi M."/>
            <person name="Echchiki A."/>
            <person name="Begum T."/>
            <person name="Montfort J."/>
            <person name="Schartl M."/>
            <person name="Bobe J."/>
            <person name="Guiguen Y."/>
        </authorList>
    </citation>
    <scope>NUCLEOTIDE SEQUENCE [LARGE SCALE GENOMIC DNA]</scope>
    <source>
        <strain evidence="2">M_S1</strain>
        <tissue evidence="2">Blood</tissue>
    </source>
</reference>
<accession>A0A7J6ALN0</accession>
<sequence length="1347" mass="147605">MKLNPRQAPLYGSCLLTVQLSDDELCEGEDVEFFLHFTGSTQRHVSSTLKISHDTLQLVCPAHDLCESVVVTLCSGGPDGLVHHLSSEQMCFVQDLALDMAQFLVSAVVQEEGTEGALLLNECHIPLQECEKMDQSLALAFNHLTLPPEWNLLGDNNDLEPRETLLHFAARRGLKRVTSFLLQQPGARLALALPNREGATPATLAQGCGHSALLELLTQEETDTQDSTETHRQLGSGANVVQHHPDLNTYTLSAVSEPGTTPHNLQADVQDLRRTILQNTTQVELPHIGLERVDDPEASSEHSLDNSVNTTEEEFCEKRNTNEHPGPLQCSEVDGDRRSSTKATASLSGNCDEERACSCENIDRDYGAQAESVAAGILGDSCDSFQNSSERESAAPSCGKERGETDRAQDLICEARQSTEGPEREVQEEGYSLVRADEDQCLELSESAAGDMGITQSSDTPESSEAGSCSQGEESCDESKMGDGNNDSLEQEEMEGINEDSAMDQPGSGEQEPNEADLQSASPFISADVIHPVDDKHEINASETSNSYELGPEEQEKTEEDNNDAQEVDSLDISRRDAETESNHKQFDTMCHHREESGTAPEETCQKNDTVGELQVLLDAETNQYSSGFQLEDTSSVTLDNISQNSAHLPELEPLAATGEPDSTVISETTAGSEGEGQTLECSTDVSLAALGSEPESSTPSSEDALVPEETERVSANMVQKVSASGQQEVSLQNSFTYECDHTQITEDRESRISSENSDRTEVLSLKNGDGLPETSDVLPLKNNDVPERGDSTASPNTLVSEETLELRTTEDRLVIIEEEVQPYPDHSEAVLCNFSNTSPADIVDGSLSLDEQSRLRCEDSAKPEVVDTGSAVTELAEAKETQNVEREEDINGHIRAHQEELDVSLDDRVHLQTERCLRGVNTDVHVSMIHREGHSLCLDNSTHSRPLEKRHSSASIESSRSPARYSTGSTTLRDSGSDTDGFISTDTGEDSVFRKGQEVLGVSDSASEVSISCSSTDDTASLCRPSSSTESSVEVRCRGAGGGEVEEEAKDRVTEVPLRSSLLRSSVRSQSPFRRHSWGPGKNQAGEGDMNQRSSLRSPGDLKPTFHRRSHSWCPTEIPFSSDLDEISQLLSYSLEGLEAERDDGKRWQAQEARSSQDQQSEDTGSQVSLTEEGQESDLGDSSSLDSQKSRRYRPFRRGCQSMTLPLRESVSMLSISQRDIDAMRSCGSTSNSLAYSITEEEPGPLRGVFELKSENKMSRTFSYLKSKMYKKSRVSYNRRRVYTCMMTVGLVSLSQTKSHCECVSRELRPVILERIMWHVVVHFCRSLSEDGRQQISDSVQNVGVT</sequence>
<feature type="compositionally biased region" description="Polar residues" evidence="1">
    <location>
        <begin position="1006"/>
        <end position="1033"/>
    </location>
</feature>
<comment type="caution">
    <text evidence="2">The sequence shown here is derived from an EMBL/GenBank/DDBJ whole genome shotgun (WGS) entry which is preliminary data.</text>
</comment>
<feature type="region of interest" description="Disordered" evidence="1">
    <location>
        <begin position="385"/>
        <end position="608"/>
    </location>
</feature>
<dbReference type="PANTHER" id="PTHR13944">
    <property type="entry name" value="AGAP007712-PA"/>
    <property type="match status" value="1"/>
</dbReference>
<dbReference type="GO" id="GO:0015629">
    <property type="term" value="C:actin cytoskeleton"/>
    <property type="evidence" value="ECO:0007669"/>
    <property type="project" value="TreeGrafter"/>
</dbReference>
<feature type="compositionally biased region" description="Polar residues" evidence="1">
    <location>
        <begin position="1153"/>
        <end position="1171"/>
    </location>
</feature>
<feature type="region of interest" description="Disordered" evidence="1">
    <location>
        <begin position="938"/>
        <end position="989"/>
    </location>
</feature>
<dbReference type="EMBL" id="JAAGNN010000011">
    <property type="protein sequence ID" value="KAF4082997.1"/>
    <property type="molecule type" value="Genomic_DNA"/>
</dbReference>
<organism evidence="2 3">
    <name type="scientific">Ameiurus melas</name>
    <name type="common">Black bullhead</name>
    <name type="synonym">Silurus melas</name>
    <dbReference type="NCBI Taxonomy" id="219545"/>
    <lineage>
        <taxon>Eukaryota</taxon>
        <taxon>Metazoa</taxon>
        <taxon>Chordata</taxon>
        <taxon>Craniata</taxon>
        <taxon>Vertebrata</taxon>
        <taxon>Euteleostomi</taxon>
        <taxon>Actinopterygii</taxon>
        <taxon>Neopterygii</taxon>
        <taxon>Teleostei</taxon>
        <taxon>Ostariophysi</taxon>
        <taxon>Siluriformes</taxon>
        <taxon>Ictaluridae</taxon>
        <taxon>Ameiurus</taxon>
    </lineage>
</organism>
<feature type="region of interest" description="Disordered" evidence="1">
    <location>
        <begin position="642"/>
        <end position="715"/>
    </location>
</feature>
<feature type="compositionally biased region" description="Low complexity" evidence="1">
    <location>
        <begin position="1059"/>
        <end position="1072"/>
    </location>
</feature>
<evidence type="ECO:0000256" key="1">
    <source>
        <dbReference type="SAM" id="MobiDB-lite"/>
    </source>
</evidence>
<feature type="region of interest" description="Disordered" evidence="1">
    <location>
        <begin position="1006"/>
        <end position="1111"/>
    </location>
</feature>
<feature type="compositionally biased region" description="Polar residues" evidence="1">
    <location>
        <begin position="965"/>
        <end position="975"/>
    </location>
</feature>
<evidence type="ECO:0000313" key="2">
    <source>
        <dbReference type="EMBL" id="KAF4082997.1"/>
    </source>
</evidence>
<dbReference type="InterPro" id="IPR051632">
    <property type="entry name" value="Rho_GEF"/>
</dbReference>
<feature type="compositionally biased region" description="Basic and acidic residues" evidence="1">
    <location>
        <begin position="389"/>
        <end position="409"/>
    </location>
</feature>
<feature type="compositionally biased region" description="Polar residues" evidence="1">
    <location>
        <begin position="454"/>
        <end position="473"/>
    </location>
</feature>
<dbReference type="GO" id="GO:0035023">
    <property type="term" value="P:regulation of Rho protein signal transduction"/>
    <property type="evidence" value="ECO:0007669"/>
    <property type="project" value="TreeGrafter"/>
</dbReference>
<feature type="region of interest" description="Disordered" evidence="1">
    <location>
        <begin position="316"/>
        <end position="347"/>
    </location>
</feature>
<feature type="compositionally biased region" description="Basic and acidic residues" evidence="1">
    <location>
        <begin position="747"/>
        <end position="762"/>
    </location>
</feature>
<feature type="region of interest" description="Disordered" evidence="1">
    <location>
        <begin position="1143"/>
        <end position="1194"/>
    </location>
</feature>
<dbReference type="GO" id="GO:0005078">
    <property type="term" value="F:MAP-kinase scaffold activity"/>
    <property type="evidence" value="ECO:0007669"/>
    <property type="project" value="TreeGrafter"/>
</dbReference>
<dbReference type="InterPro" id="IPR036770">
    <property type="entry name" value="Ankyrin_rpt-contain_sf"/>
</dbReference>
<dbReference type="GO" id="GO:0043123">
    <property type="term" value="P:positive regulation of canonical NF-kappaB signal transduction"/>
    <property type="evidence" value="ECO:0007669"/>
    <property type="project" value="TreeGrafter"/>
</dbReference>
<name>A0A7J6ALN0_AMEME</name>
<proteinExistence type="predicted"/>
<dbReference type="GO" id="GO:0016020">
    <property type="term" value="C:membrane"/>
    <property type="evidence" value="ECO:0007669"/>
    <property type="project" value="TreeGrafter"/>
</dbReference>
<gene>
    <name evidence="2" type="ORF">AMELA_G00135030</name>
</gene>
<keyword evidence="3" id="KW-1185">Reference proteome</keyword>
<dbReference type="SUPFAM" id="SSF48403">
    <property type="entry name" value="Ankyrin repeat"/>
    <property type="match status" value="1"/>
</dbReference>
<dbReference type="Proteomes" id="UP000593565">
    <property type="component" value="Unassembled WGS sequence"/>
</dbReference>
<evidence type="ECO:0008006" key="4">
    <source>
        <dbReference type="Google" id="ProtNLM"/>
    </source>
</evidence>
<dbReference type="GO" id="GO:0071875">
    <property type="term" value="P:adrenergic receptor signaling pathway"/>
    <property type="evidence" value="ECO:0007669"/>
    <property type="project" value="TreeGrafter"/>
</dbReference>
<feature type="compositionally biased region" description="Basic and acidic residues" evidence="1">
    <location>
        <begin position="531"/>
        <end position="540"/>
    </location>
</feature>